<dbReference type="PROSITE" id="PS50011">
    <property type="entry name" value="PROTEIN_KINASE_DOM"/>
    <property type="match status" value="1"/>
</dbReference>
<dbReference type="SUPFAM" id="SSF56112">
    <property type="entry name" value="Protein kinase-like (PK-like)"/>
    <property type="match status" value="1"/>
</dbReference>
<dbReference type="Gene3D" id="1.10.510.10">
    <property type="entry name" value="Transferase(Phosphotransferase) domain 1"/>
    <property type="match status" value="1"/>
</dbReference>
<dbReference type="Pfam" id="PF00069">
    <property type="entry name" value="Pkinase"/>
    <property type="match status" value="1"/>
</dbReference>
<accession>A0AAV5D9B2</accession>
<evidence type="ECO:0000313" key="2">
    <source>
        <dbReference type="EMBL" id="GJN06810.1"/>
    </source>
</evidence>
<keyword evidence="3" id="KW-1185">Reference proteome</keyword>
<dbReference type="GO" id="GO:0004672">
    <property type="term" value="F:protein kinase activity"/>
    <property type="evidence" value="ECO:0007669"/>
    <property type="project" value="InterPro"/>
</dbReference>
<dbReference type="Proteomes" id="UP001054889">
    <property type="component" value="Unassembled WGS sequence"/>
</dbReference>
<gene>
    <name evidence="2" type="primary">ga24575</name>
    <name evidence="2" type="ORF">PR202_ga24575</name>
</gene>
<dbReference type="SMART" id="SM00220">
    <property type="entry name" value="S_TKc"/>
    <property type="match status" value="1"/>
</dbReference>
<reference evidence="2" key="1">
    <citation type="journal article" date="2018" name="DNA Res.">
        <title>Multiple hybrid de novo genome assembly of finger millet, an orphan allotetraploid crop.</title>
        <authorList>
            <person name="Hatakeyama M."/>
            <person name="Aluri S."/>
            <person name="Balachadran M.T."/>
            <person name="Sivarajan S.R."/>
            <person name="Patrignani A."/>
            <person name="Gruter S."/>
            <person name="Poveda L."/>
            <person name="Shimizu-Inatsugi R."/>
            <person name="Baeten J."/>
            <person name="Francoijs K.J."/>
            <person name="Nataraja K.N."/>
            <person name="Reddy Y.A.N."/>
            <person name="Phadnis S."/>
            <person name="Ravikumar R.L."/>
            <person name="Schlapbach R."/>
            <person name="Sreeman S.M."/>
            <person name="Shimizu K.K."/>
        </authorList>
    </citation>
    <scope>NUCLEOTIDE SEQUENCE</scope>
</reference>
<evidence type="ECO:0000313" key="3">
    <source>
        <dbReference type="Proteomes" id="UP001054889"/>
    </source>
</evidence>
<dbReference type="PANTHER" id="PTHR45707">
    <property type="entry name" value="C2 CALCIUM/LIPID-BINDING PLANT PHOSPHORIBOSYLTRANSFERASE FAMILY PROTEIN"/>
    <property type="match status" value="1"/>
</dbReference>
<dbReference type="InterPro" id="IPR000719">
    <property type="entry name" value="Prot_kinase_dom"/>
</dbReference>
<name>A0AAV5D9B2_ELECO</name>
<protein>
    <recommendedName>
        <fullName evidence="1">Protein kinase domain-containing protein</fullName>
    </recommendedName>
</protein>
<dbReference type="AlphaFoldDB" id="A0AAV5D9B2"/>
<feature type="domain" description="Protein kinase" evidence="1">
    <location>
        <begin position="36"/>
        <end position="262"/>
    </location>
</feature>
<dbReference type="PROSITE" id="PS00108">
    <property type="entry name" value="PROTEIN_KINASE_ST"/>
    <property type="match status" value="1"/>
</dbReference>
<dbReference type="GO" id="GO:0005524">
    <property type="term" value="F:ATP binding"/>
    <property type="evidence" value="ECO:0007669"/>
    <property type="project" value="InterPro"/>
</dbReference>
<dbReference type="InterPro" id="IPR011009">
    <property type="entry name" value="Kinase-like_dom_sf"/>
</dbReference>
<reference evidence="2" key="2">
    <citation type="submission" date="2021-12" db="EMBL/GenBank/DDBJ databases">
        <title>Resequencing data analysis of finger millet.</title>
        <authorList>
            <person name="Hatakeyama M."/>
            <person name="Aluri S."/>
            <person name="Balachadran M.T."/>
            <person name="Sivarajan S.R."/>
            <person name="Poveda L."/>
            <person name="Shimizu-Inatsugi R."/>
            <person name="Schlapbach R."/>
            <person name="Sreeman S.M."/>
            <person name="Shimizu K.K."/>
        </authorList>
    </citation>
    <scope>NUCLEOTIDE SEQUENCE</scope>
</reference>
<dbReference type="PANTHER" id="PTHR45707:SF50">
    <property type="entry name" value="VESICLE-ASSOCIATED PROTEIN 1-1"/>
    <property type="match status" value="1"/>
</dbReference>
<sequence>MDNKYKGGEALNRIIDGHGEPINLKFSLLEDITDNFSDLRKIGHGGCGQVYKGIFANRFIAVKKLFNDRTWDDKMFNSEVKSLIKAKHPNIVNFFGYCCNTEEKFQQVGGVHIRAEIRERLLCFEFIPNGSLENYLTDELRGLEWCTRYQIIEGICSGLCHLHKDVGIIHMDLKPANILLDGHFPDLVPKITDFGLARLADVSKTTSQDRLLSLGYCAPEYEKSGHMSIKSDIYSLGVIILELMTGSKKTPSTINVRLLLPR</sequence>
<dbReference type="PIRSF" id="PIRSF000654">
    <property type="entry name" value="Integrin-linked_kinase"/>
    <property type="match status" value="1"/>
</dbReference>
<proteinExistence type="predicted"/>
<dbReference type="EMBL" id="BQKI01000013">
    <property type="protein sequence ID" value="GJN06810.1"/>
    <property type="molecule type" value="Genomic_DNA"/>
</dbReference>
<dbReference type="Gene3D" id="3.30.200.20">
    <property type="entry name" value="Phosphorylase Kinase, domain 1"/>
    <property type="match status" value="1"/>
</dbReference>
<comment type="caution">
    <text evidence="2">The sequence shown here is derived from an EMBL/GenBank/DDBJ whole genome shotgun (WGS) entry which is preliminary data.</text>
</comment>
<evidence type="ECO:0000259" key="1">
    <source>
        <dbReference type="PROSITE" id="PS50011"/>
    </source>
</evidence>
<dbReference type="InterPro" id="IPR008271">
    <property type="entry name" value="Ser/Thr_kinase_AS"/>
</dbReference>
<organism evidence="2 3">
    <name type="scientific">Eleusine coracana subsp. coracana</name>
    <dbReference type="NCBI Taxonomy" id="191504"/>
    <lineage>
        <taxon>Eukaryota</taxon>
        <taxon>Viridiplantae</taxon>
        <taxon>Streptophyta</taxon>
        <taxon>Embryophyta</taxon>
        <taxon>Tracheophyta</taxon>
        <taxon>Spermatophyta</taxon>
        <taxon>Magnoliopsida</taxon>
        <taxon>Liliopsida</taxon>
        <taxon>Poales</taxon>
        <taxon>Poaceae</taxon>
        <taxon>PACMAD clade</taxon>
        <taxon>Chloridoideae</taxon>
        <taxon>Cynodonteae</taxon>
        <taxon>Eleusininae</taxon>
        <taxon>Eleusine</taxon>
    </lineage>
</organism>